<protein>
    <submittedName>
        <fullName evidence="3">NAD(P)-binding protein</fullName>
    </submittedName>
</protein>
<comment type="caution">
    <text evidence="3">The sequence shown here is derived from an EMBL/GenBank/DDBJ whole genome shotgun (WGS) entry which is preliminary data.</text>
</comment>
<evidence type="ECO:0000313" key="3">
    <source>
        <dbReference type="EMBL" id="TID18341.1"/>
    </source>
</evidence>
<dbReference type="Pfam" id="PF00106">
    <property type="entry name" value="adh_short"/>
    <property type="match status" value="1"/>
</dbReference>
<dbReference type="PANTHER" id="PTHR43180:SF31">
    <property type="entry name" value="CHAIN DEHYDROGENASE_REDUCTASE, PUTATIVE (AFU_ORTHOLOGUE AFUA_2G16570)-RELATED"/>
    <property type="match status" value="1"/>
</dbReference>
<reference evidence="3 4" key="1">
    <citation type="submission" date="2019-04" db="EMBL/GenBank/DDBJ databases">
        <title>High contiguity whole genome sequence and gene annotation resource for two Venturia nashicola isolates.</title>
        <authorList>
            <person name="Prokchorchik M."/>
            <person name="Won K."/>
            <person name="Lee Y."/>
            <person name="Choi E.D."/>
            <person name="Segonzac C."/>
            <person name="Sohn K.H."/>
        </authorList>
    </citation>
    <scope>NUCLEOTIDE SEQUENCE [LARGE SCALE GENOMIC DNA]</scope>
    <source>
        <strain evidence="3 4">PRI2</strain>
    </source>
</reference>
<dbReference type="PANTHER" id="PTHR43180">
    <property type="entry name" value="3-OXOACYL-(ACYL-CARRIER-PROTEIN) REDUCTASE (AFU_ORTHOLOGUE AFUA_6G11210)"/>
    <property type="match status" value="1"/>
</dbReference>
<dbReference type="InterPro" id="IPR036291">
    <property type="entry name" value="NAD(P)-bd_dom_sf"/>
</dbReference>
<gene>
    <name evidence="3" type="ORF">E6O75_ATG06417</name>
</gene>
<dbReference type="Gene3D" id="3.40.50.720">
    <property type="entry name" value="NAD(P)-binding Rossmann-like Domain"/>
    <property type="match status" value="1"/>
</dbReference>
<proteinExistence type="inferred from homology"/>
<evidence type="ECO:0000313" key="4">
    <source>
        <dbReference type="Proteomes" id="UP000298493"/>
    </source>
</evidence>
<name>A0A4Z1NRM3_9PEZI</name>
<dbReference type="STRING" id="86259.A0A4Z1NRM3"/>
<dbReference type="EMBL" id="SNSC02000014">
    <property type="protein sequence ID" value="TID18341.1"/>
    <property type="molecule type" value="Genomic_DNA"/>
</dbReference>
<dbReference type="AlphaFoldDB" id="A0A4Z1NRM3"/>
<sequence length="319" mass="34906">MSFTYTENKVVDCSVSPDLSILKSKTVVVTGGKFNMALLKRGRTYPELAGSSGLGAAYVRAFSNAGAQVTIADLNDNPELTALQGVQFIKCDVRVWSEQLEAFKSALNQSSNKRIDIVIANAGIAAIDPVLTIDESEEPQEPDLRMAEVNILGVLYTTKLALHYFAKSPSPPEEKCLILKSSVAGYLDLPNSAIYQTSKYAVRGLMCNLRREGRCRVNVVAPWFINTPIMSATVIKKLVLAFKAMKSDFAEVEDSVKAVLRLACDQTINGRALGIIPRDRIEAGYVDLEVDDYAKGDLLHELLSIAVSVNHRSLFAEDQ</sequence>
<dbReference type="GO" id="GO:0016491">
    <property type="term" value="F:oxidoreductase activity"/>
    <property type="evidence" value="ECO:0007669"/>
    <property type="project" value="UniProtKB-KW"/>
</dbReference>
<keyword evidence="4" id="KW-1185">Reference proteome</keyword>
<dbReference type="SUPFAM" id="SSF51735">
    <property type="entry name" value="NAD(P)-binding Rossmann-fold domains"/>
    <property type="match status" value="1"/>
</dbReference>
<comment type="similarity">
    <text evidence="1">Belongs to the short-chain dehydrogenases/reductases (SDR) family.</text>
</comment>
<evidence type="ECO:0000256" key="2">
    <source>
        <dbReference type="ARBA" id="ARBA00023002"/>
    </source>
</evidence>
<dbReference type="Proteomes" id="UP000298493">
    <property type="component" value="Unassembled WGS sequence"/>
</dbReference>
<accession>A0A4Z1NRM3</accession>
<evidence type="ECO:0000256" key="1">
    <source>
        <dbReference type="ARBA" id="ARBA00006484"/>
    </source>
</evidence>
<organism evidence="3 4">
    <name type="scientific">Venturia nashicola</name>
    <dbReference type="NCBI Taxonomy" id="86259"/>
    <lineage>
        <taxon>Eukaryota</taxon>
        <taxon>Fungi</taxon>
        <taxon>Dikarya</taxon>
        <taxon>Ascomycota</taxon>
        <taxon>Pezizomycotina</taxon>
        <taxon>Dothideomycetes</taxon>
        <taxon>Pleosporomycetidae</taxon>
        <taxon>Venturiales</taxon>
        <taxon>Venturiaceae</taxon>
        <taxon>Venturia</taxon>
    </lineage>
</organism>
<keyword evidence="2" id="KW-0560">Oxidoreductase</keyword>
<dbReference type="InterPro" id="IPR002347">
    <property type="entry name" value="SDR_fam"/>
</dbReference>
<dbReference type="PRINTS" id="PR00081">
    <property type="entry name" value="GDHRDH"/>
</dbReference>